<dbReference type="GO" id="GO:0005876">
    <property type="term" value="C:spindle microtubule"/>
    <property type="evidence" value="ECO:0007669"/>
    <property type="project" value="TreeGrafter"/>
</dbReference>
<dbReference type="SUPFAM" id="SSF48371">
    <property type="entry name" value="ARM repeat"/>
    <property type="match status" value="1"/>
</dbReference>
<gene>
    <name evidence="10" type="ORF">PCON_03495</name>
</gene>
<evidence type="ECO:0000259" key="9">
    <source>
        <dbReference type="SMART" id="SM01349"/>
    </source>
</evidence>
<feature type="domain" description="TOG" evidence="9">
    <location>
        <begin position="13"/>
        <end position="235"/>
    </location>
</feature>
<protein>
    <submittedName>
        <fullName evidence="10">Similar to Protein stu-1 acc. no. Q7S9L2</fullName>
    </submittedName>
</protein>
<dbReference type="AlphaFoldDB" id="U4LV65"/>
<dbReference type="SMART" id="SM01349">
    <property type="entry name" value="TOG"/>
    <property type="match status" value="2"/>
</dbReference>
<evidence type="ECO:0000256" key="2">
    <source>
        <dbReference type="ARBA" id="ARBA00009549"/>
    </source>
</evidence>
<dbReference type="Proteomes" id="UP000018144">
    <property type="component" value="Unassembled WGS sequence"/>
</dbReference>
<feature type="compositionally biased region" description="Low complexity" evidence="8">
    <location>
        <begin position="630"/>
        <end position="641"/>
    </location>
</feature>
<dbReference type="OrthoDB" id="46159at2759"/>
<keyword evidence="6" id="KW-0131">Cell cycle</keyword>
<evidence type="ECO:0000256" key="8">
    <source>
        <dbReference type="SAM" id="MobiDB-lite"/>
    </source>
</evidence>
<dbReference type="PANTHER" id="PTHR21567:SF9">
    <property type="entry name" value="CLIP-ASSOCIATING PROTEIN"/>
    <property type="match status" value="1"/>
</dbReference>
<reference evidence="10 11" key="1">
    <citation type="journal article" date="2013" name="PLoS Genet.">
        <title>The genome and development-dependent transcriptomes of Pyronema confluens: a window into fungal evolution.</title>
        <authorList>
            <person name="Traeger S."/>
            <person name="Altegoer F."/>
            <person name="Freitag M."/>
            <person name="Gabaldon T."/>
            <person name="Kempken F."/>
            <person name="Kumar A."/>
            <person name="Marcet-Houben M."/>
            <person name="Poggeler S."/>
            <person name="Stajich J.E."/>
            <person name="Nowrousian M."/>
        </authorList>
    </citation>
    <scope>NUCLEOTIDE SEQUENCE [LARGE SCALE GENOMIC DNA]</scope>
    <source>
        <strain evidence="11">CBS 100304</strain>
        <tissue evidence="10">Vegetative mycelium</tissue>
    </source>
</reference>
<evidence type="ECO:0000256" key="3">
    <source>
        <dbReference type="ARBA" id="ARBA00011375"/>
    </source>
</evidence>
<dbReference type="PANTHER" id="PTHR21567">
    <property type="entry name" value="CLASP"/>
    <property type="match status" value="1"/>
</dbReference>
<sequence length="1278" mass="139763">MSVTDAQAHDLLELVRGHDVDRKISEFAAIKAQVKHQPSVQPEAINPLFDACRIAIASPNSSLAAQALSCLSHLTRRISLQEPARIRSQAPNVLPLLIEKLADQKERNKTLALSTIIAFYKHAPQEVEKCIKEQGFANKNPRVRQESIRWLSEIHKSYPNFSFKSYTPYLMSILEDSSEHVRDTAKEVVVELFSNAPDHAKSDLKRELQKRGVRKGIATYIVQRLGIPGGDAEPTTMSEDGRGHLDVPAAAPKAGAKSVGGSVAGSMASFISSVPGMELEQLEPVYVNTNRELEDIFDDMVGAFEGKESEHNWIKREQNVLKIRGLLRGNAYRDFQVTFLTKTKALLDGILKTVNSLRTTLSTTGCQLVKDLAIIAGPGLDPFVEIILVNMVKQCANTKKITSQLSNVVVVAIFANVSYHQKLLQHVHLACQDKNVQPRSYAAGWLTVILETHIDHKAQIEHSGGLDLIVKCVKRGLADANPGVRENMRATYWKIGAIWPDHANAILEGLDGSSRKLLEKTNPGVTIAAKGAAASARAPIGRAATAPPRPSVRDAILASKKSKSNLKSQFSSSDNDRAPSPVPTATPTLATSAPSTQSGSGLRAAPARRAPVQKPVTQARAASPALVPQSSRRSSTDRGTTPLSPPTMQRMGRATTPGRQQSPLAGSRKLTVLEQLNHADWKVRVEGIVVVACILAGRSPPNYDGSKMPSLPPNDVFAPTLAKLLNDPQPEVVEHLVAPEVLVRLTDFVPLEQIVPKVILLSEGDDEQHALPIRSKSLPMLKTLFSDVEFADTLLMVIDSMTSAGVNTKKISPVSLKTNEKRTIIHGCILWMNELVEKSASGVKNEVFHEKHNYKRLINRFIQMLSTTKAPTYSALATLLKNLQLLDPTTFSATLATFDRSIAKELHQAWGSTEDDDIIVPEEKVAHVAEVLGEVPAVGGTTSENAHAEDIAMTDAAPVAPPPLNTDIPNNVEIYNDPTTAINSNGAVATPSKHERTPATPVRTWSSKDNKVATPGLPKNPDDSARLLVSLIERVKNRDMDTQAFRKLNSLVRAHGVRTPLAETNGASGGDVRDIWQSGRVFSELLLTLCDYITTESNDPRQQGILVFKQLLSKCTPYFSGHEKDVLQMFISLKSPDDILLRYDIPELAEDYVLTIESPIKGIEAVLDILEGEVHEQGQELAWGCLAALVRHSSLEMLEPQLQRLGGMAIKSMEHSVSDIRKAAASLCIELHQKVNDDQRLLDDILKGGQATTYNLLAYYFATKEREWGIHERGTPLP</sequence>
<evidence type="ECO:0000256" key="4">
    <source>
        <dbReference type="ARBA" id="ARBA00022618"/>
    </source>
</evidence>
<accession>U4LV65</accession>
<dbReference type="GO" id="GO:0051301">
    <property type="term" value="P:cell division"/>
    <property type="evidence" value="ECO:0007669"/>
    <property type="project" value="UniProtKB-KW"/>
</dbReference>
<name>U4LV65_PYROM</name>
<dbReference type="EMBL" id="HF936511">
    <property type="protein sequence ID" value="CCX34302.1"/>
    <property type="molecule type" value="Genomic_DNA"/>
</dbReference>
<evidence type="ECO:0000256" key="7">
    <source>
        <dbReference type="ARBA" id="ARBA00024889"/>
    </source>
</evidence>
<evidence type="ECO:0000313" key="10">
    <source>
        <dbReference type="EMBL" id="CCX34302.1"/>
    </source>
</evidence>
<keyword evidence="5" id="KW-0493">Microtubule</keyword>
<dbReference type="GO" id="GO:0090307">
    <property type="term" value="P:mitotic spindle assembly"/>
    <property type="evidence" value="ECO:0007669"/>
    <property type="project" value="TreeGrafter"/>
</dbReference>
<dbReference type="InterPro" id="IPR024395">
    <property type="entry name" value="CLASP_N_dom"/>
</dbReference>
<dbReference type="OMA" id="IHGCLLW"/>
<organism evidence="10 11">
    <name type="scientific">Pyronema omphalodes (strain CBS 100304)</name>
    <name type="common">Pyronema confluens</name>
    <dbReference type="NCBI Taxonomy" id="1076935"/>
    <lineage>
        <taxon>Eukaryota</taxon>
        <taxon>Fungi</taxon>
        <taxon>Dikarya</taxon>
        <taxon>Ascomycota</taxon>
        <taxon>Pezizomycotina</taxon>
        <taxon>Pezizomycetes</taxon>
        <taxon>Pezizales</taxon>
        <taxon>Pyronemataceae</taxon>
        <taxon>Pyronema</taxon>
    </lineage>
</organism>
<feature type="compositionally biased region" description="Low complexity" evidence="8">
    <location>
        <begin position="531"/>
        <end position="546"/>
    </location>
</feature>
<proteinExistence type="inferred from homology"/>
<dbReference type="GO" id="GO:1990023">
    <property type="term" value="C:mitotic spindle midzone"/>
    <property type="evidence" value="ECO:0007669"/>
    <property type="project" value="TreeGrafter"/>
</dbReference>
<dbReference type="GO" id="GO:0005881">
    <property type="term" value="C:cytoplasmic microtubule"/>
    <property type="evidence" value="ECO:0007669"/>
    <property type="project" value="TreeGrafter"/>
</dbReference>
<evidence type="ECO:0000256" key="5">
    <source>
        <dbReference type="ARBA" id="ARBA00022701"/>
    </source>
</evidence>
<evidence type="ECO:0000256" key="1">
    <source>
        <dbReference type="ARBA" id="ARBA00004186"/>
    </source>
</evidence>
<dbReference type="InterPro" id="IPR016024">
    <property type="entry name" value="ARM-type_fold"/>
</dbReference>
<dbReference type="Gene3D" id="1.25.10.10">
    <property type="entry name" value="Leucine-rich Repeat Variant"/>
    <property type="match status" value="3"/>
</dbReference>
<comment type="function">
    <text evidence="7">Microtubule binding protein that promotes the stabilization of dynamic microtubules. Required for mitotic spindle formation.</text>
</comment>
<feature type="domain" description="TOG" evidence="9">
    <location>
        <begin position="292"/>
        <end position="535"/>
    </location>
</feature>
<dbReference type="GO" id="GO:0005815">
    <property type="term" value="C:microtubule organizing center"/>
    <property type="evidence" value="ECO:0007669"/>
    <property type="project" value="TreeGrafter"/>
</dbReference>
<comment type="subcellular location">
    <subcellularLocation>
        <location evidence="1">Cytoplasm</location>
        <location evidence="1">Cytoskeleton</location>
        <location evidence="1">Spindle</location>
    </subcellularLocation>
</comment>
<dbReference type="InterPro" id="IPR011989">
    <property type="entry name" value="ARM-like"/>
</dbReference>
<dbReference type="Pfam" id="PF12348">
    <property type="entry name" value="CLASP_N"/>
    <property type="match status" value="2"/>
</dbReference>
<dbReference type="GO" id="GO:0008017">
    <property type="term" value="F:microtubule binding"/>
    <property type="evidence" value="ECO:0007669"/>
    <property type="project" value="TreeGrafter"/>
</dbReference>
<feature type="region of interest" description="Disordered" evidence="8">
    <location>
        <begin position="982"/>
        <end position="1020"/>
    </location>
</feature>
<comment type="subunit">
    <text evidence="3">Interacts with microtubules.</text>
</comment>
<evidence type="ECO:0000256" key="6">
    <source>
        <dbReference type="ARBA" id="ARBA00022776"/>
    </source>
</evidence>
<keyword evidence="4" id="KW-0132">Cell division</keyword>
<feature type="region of interest" description="Disordered" evidence="8">
    <location>
        <begin position="531"/>
        <end position="666"/>
    </location>
</feature>
<feature type="compositionally biased region" description="Low complexity" evidence="8">
    <location>
        <begin position="583"/>
        <end position="598"/>
    </location>
</feature>
<keyword evidence="6" id="KW-0498">Mitosis</keyword>
<evidence type="ECO:0000313" key="11">
    <source>
        <dbReference type="Proteomes" id="UP000018144"/>
    </source>
</evidence>
<dbReference type="STRING" id="1076935.U4LV65"/>
<dbReference type="GO" id="GO:0060172">
    <property type="term" value="P:astral microtubule depolymerization"/>
    <property type="evidence" value="ECO:0007669"/>
    <property type="project" value="TreeGrafter"/>
</dbReference>
<comment type="similarity">
    <text evidence="2">Belongs to the CLASP family.</text>
</comment>
<dbReference type="eggNOG" id="ENOG502QT5T">
    <property type="taxonomic scope" value="Eukaryota"/>
</dbReference>
<keyword evidence="11" id="KW-1185">Reference proteome</keyword>
<dbReference type="InterPro" id="IPR034085">
    <property type="entry name" value="TOG"/>
</dbReference>